<organism evidence="2 3">
    <name type="scientific">Trapa incisa</name>
    <dbReference type="NCBI Taxonomy" id="236973"/>
    <lineage>
        <taxon>Eukaryota</taxon>
        <taxon>Viridiplantae</taxon>
        <taxon>Streptophyta</taxon>
        <taxon>Embryophyta</taxon>
        <taxon>Tracheophyta</taxon>
        <taxon>Spermatophyta</taxon>
        <taxon>Magnoliopsida</taxon>
        <taxon>eudicotyledons</taxon>
        <taxon>Gunneridae</taxon>
        <taxon>Pentapetalae</taxon>
        <taxon>rosids</taxon>
        <taxon>malvids</taxon>
        <taxon>Myrtales</taxon>
        <taxon>Lythraceae</taxon>
        <taxon>Trapa</taxon>
    </lineage>
</organism>
<reference evidence="2 3" key="1">
    <citation type="journal article" date="2023" name="Hortic Res">
        <title>Pangenome of water caltrop reveals structural variations and asymmetric subgenome divergence after allopolyploidization.</title>
        <authorList>
            <person name="Zhang X."/>
            <person name="Chen Y."/>
            <person name="Wang L."/>
            <person name="Yuan Y."/>
            <person name="Fang M."/>
            <person name="Shi L."/>
            <person name="Lu R."/>
            <person name="Comes H.P."/>
            <person name="Ma Y."/>
            <person name="Chen Y."/>
            <person name="Huang G."/>
            <person name="Zhou Y."/>
            <person name="Zheng Z."/>
            <person name="Qiu Y."/>
        </authorList>
    </citation>
    <scope>NUCLEOTIDE SEQUENCE [LARGE SCALE GENOMIC DNA]</scope>
    <source>
        <tissue evidence="2">Roots</tissue>
    </source>
</reference>
<evidence type="ECO:0000313" key="3">
    <source>
        <dbReference type="Proteomes" id="UP001345219"/>
    </source>
</evidence>
<proteinExistence type="predicted"/>
<comment type="caution">
    <text evidence="2">The sequence shown here is derived from an EMBL/GenBank/DDBJ whole genome shotgun (WGS) entry which is preliminary data.</text>
</comment>
<accession>A0AAN7JMS6</accession>
<keyword evidence="3" id="KW-1185">Reference proteome</keyword>
<sequence length="147" mass="16276">MIKRKQRGQRKGRHSVLMTPSPFLASTSSFGAPLAFHQPPRGNSHGQQSLSCTQVRSPRRQGSDSQVAALRWGGIQNSKQENLIFSAMLPNFTLEFDTCPALQVKLWEHIALEPKYKALIAISPSSSINRRCGSCLIINGLIVTCWT</sequence>
<evidence type="ECO:0000256" key="1">
    <source>
        <dbReference type="SAM" id="MobiDB-lite"/>
    </source>
</evidence>
<feature type="region of interest" description="Disordered" evidence="1">
    <location>
        <begin position="34"/>
        <end position="63"/>
    </location>
</feature>
<protein>
    <submittedName>
        <fullName evidence="2">Uncharacterized protein</fullName>
    </submittedName>
</protein>
<gene>
    <name evidence="2" type="ORF">SAY87_027658</name>
</gene>
<dbReference type="AlphaFoldDB" id="A0AAN7JMS6"/>
<dbReference type="EMBL" id="JAXIOK010000018">
    <property type="protein sequence ID" value="KAK4750209.1"/>
    <property type="molecule type" value="Genomic_DNA"/>
</dbReference>
<feature type="compositionally biased region" description="Basic residues" evidence="1">
    <location>
        <begin position="1"/>
        <end position="14"/>
    </location>
</feature>
<feature type="compositionally biased region" description="Polar residues" evidence="1">
    <location>
        <begin position="44"/>
        <end position="56"/>
    </location>
</feature>
<dbReference type="Proteomes" id="UP001345219">
    <property type="component" value="Chromosome 21"/>
</dbReference>
<evidence type="ECO:0000313" key="2">
    <source>
        <dbReference type="EMBL" id="KAK4750209.1"/>
    </source>
</evidence>
<name>A0AAN7JMS6_9MYRT</name>
<feature type="region of interest" description="Disordered" evidence="1">
    <location>
        <begin position="1"/>
        <end position="21"/>
    </location>
</feature>